<dbReference type="InterPro" id="IPR000045">
    <property type="entry name" value="Prepilin_IV_endopep_pep"/>
</dbReference>
<dbReference type="OrthoDB" id="2087435at2"/>
<gene>
    <name evidence="6" type="ORF">EQW73_13270</name>
    <name evidence="7" type="ORF">EQW78_07310</name>
</gene>
<feature type="transmembrane region" description="Helical" evidence="4">
    <location>
        <begin position="132"/>
        <end position="151"/>
    </location>
</feature>
<evidence type="ECO:0000313" key="6">
    <source>
        <dbReference type="EMBL" id="RXR24802.1"/>
    </source>
</evidence>
<name>A0A4Q1L033_9CELL</name>
<keyword evidence="4" id="KW-0812">Transmembrane</keyword>
<dbReference type="AlphaFoldDB" id="A0A4Q1L033"/>
<feature type="transmembrane region" description="Helical" evidence="4">
    <location>
        <begin position="214"/>
        <end position="236"/>
    </location>
</feature>
<keyword evidence="4" id="KW-0472">Membrane</keyword>
<dbReference type="Proteomes" id="UP000289805">
    <property type="component" value="Unassembled WGS sequence"/>
</dbReference>
<feature type="domain" description="Prepilin type IV endopeptidase peptidase" evidence="5">
    <location>
        <begin position="85"/>
        <end position="194"/>
    </location>
</feature>
<evidence type="ECO:0000313" key="9">
    <source>
        <dbReference type="Proteomes" id="UP000290517"/>
    </source>
</evidence>
<evidence type="ECO:0000256" key="1">
    <source>
        <dbReference type="ARBA" id="ARBA00005801"/>
    </source>
</evidence>
<feature type="region of interest" description="Disordered" evidence="3">
    <location>
        <begin position="1"/>
        <end position="35"/>
    </location>
</feature>
<reference evidence="8 9" key="1">
    <citation type="submission" date="2019-01" db="EMBL/GenBank/DDBJ databases">
        <title>Oerskovia turbata Genome sequencing and assembly.</title>
        <authorList>
            <person name="Dou T."/>
        </authorList>
    </citation>
    <scope>NUCLEOTIDE SEQUENCE [LARGE SCALE GENOMIC DNA]</scope>
    <source>
        <strain evidence="7 8">JCM12123</strain>
        <strain evidence="6 9">JCM3160</strain>
    </source>
</reference>
<dbReference type="Gene3D" id="1.20.120.1220">
    <property type="match status" value="1"/>
</dbReference>
<evidence type="ECO:0000256" key="4">
    <source>
        <dbReference type="SAM" id="Phobius"/>
    </source>
</evidence>
<accession>A0A4Q1L033</accession>
<keyword evidence="9" id="KW-1185">Reference proteome</keyword>
<dbReference type="GO" id="GO:0005886">
    <property type="term" value="C:plasma membrane"/>
    <property type="evidence" value="ECO:0007669"/>
    <property type="project" value="TreeGrafter"/>
</dbReference>
<dbReference type="PRINTS" id="PR00864">
    <property type="entry name" value="PREPILNPTASE"/>
</dbReference>
<dbReference type="Proteomes" id="UP000290517">
    <property type="component" value="Unassembled WGS sequence"/>
</dbReference>
<dbReference type="PANTHER" id="PTHR30487">
    <property type="entry name" value="TYPE 4 PREPILIN-LIKE PROTEINS LEADER PEPTIDE-PROCESSING ENZYME"/>
    <property type="match status" value="1"/>
</dbReference>
<dbReference type="GO" id="GO:0006465">
    <property type="term" value="P:signal peptide processing"/>
    <property type="evidence" value="ECO:0007669"/>
    <property type="project" value="TreeGrafter"/>
</dbReference>
<evidence type="ECO:0000259" key="5">
    <source>
        <dbReference type="Pfam" id="PF01478"/>
    </source>
</evidence>
<dbReference type="InterPro" id="IPR050882">
    <property type="entry name" value="Prepilin_peptidase/N-MTase"/>
</dbReference>
<dbReference type="Pfam" id="PF01478">
    <property type="entry name" value="Peptidase_A24"/>
    <property type="match status" value="1"/>
</dbReference>
<dbReference type="GO" id="GO:0004190">
    <property type="term" value="F:aspartic-type endopeptidase activity"/>
    <property type="evidence" value="ECO:0007669"/>
    <property type="project" value="InterPro"/>
</dbReference>
<evidence type="ECO:0000313" key="8">
    <source>
        <dbReference type="Proteomes" id="UP000289805"/>
    </source>
</evidence>
<feature type="transmembrane region" description="Helical" evidence="4">
    <location>
        <begin position="185"/>
        <end position="202"/>
    </location>
</feature>
<dbReference type="STRING" id="1713.GCA_000718325_01868"/>
<dbReference type="PANTHER" id="PTHR30487:SF0">
    <property type="entry name" value="PREPILIN LEADER PEPTIDASE_N-METHYLTRANSFERASE-RELATED"/>
    <property type="match status" value="1"/>
</dbReference>
<evidence type="ECO:0000256" key="3">
    <source>
        <dbReference type="SAM" id="MobiDB-lite"/>
    </source>
</evidence>
<dbReference type="InterPro" id="IPR014032">
    <property type="entry name" value="Peptidase_A24A_bac"/>
</dbReference>
<organism evidence="7 8">
    <name type="scientific">Oerskovia turbata</name>
    <dbReference type="NCBI Taxonomy" id="1713"/>
    <lineage>
        <taxon>Bacteria</taxon>
        <taxon>Bacillati</taxon>
        <taxon>Actinomycetota</taxon>
        <taxon>Actinomycetes</taxon>
        <taxon>Micrococcales</taxon>
        <taxon>Cellulomonadaceae</taxon>
        <taxon>Oerskovia</taxon>
    </lineage>
</organism>
<dbReference type="EMBL" id="SDJR01000008">
    <property type="protein sequence ID" value="RXR24802.1"/>
    <property type="molecule type" value="Genomic_DNA"/>
</dbReference>
<feature type="transmembrane region" description="Helical" evidence="4">
    <location>
        <begin position="78"/>
        <end position="96"/>
    </location>
</feature>
<comment type="similarity">
    <text evidence="1 2">Belongs to the peptidase A24 family.</text>
</comment>
<dbReference type="EMBL" id="SDJQ01000009">
    <property type="protein sequence ID" value="RXR34994.1"/>
    <property type="molecule type" value="Genomic_DNA"/>
</dbReference>
<evidence type="ECO:0000313" key="7">
    <source>
        <dbReference type="EMBL" id="RXR34994.1"/>
    </source>
</evidence>
<evidence type="ECO:0000256" key="2">
    <source>
        <dbReference type="RuleBase" id="RU003793"/>
    </source>
</evidence>
<dbReference type="RefSeq" id="WP_129429578.1">
    <property type="nucleotide sequence ID" value="NZ_JOFV01000007.1"/>
</dbReference>
<comment type="caution">
    <text evidence="7">The sequence shown here is derived from an EMBL/GenBank/DDBJ whole genome shotgun (WGS) entry which is preliminary data.</text>
</comment>
<feature type="transmembrane region" description="Helical" evidence="4">
    <location>
        <begin position="54"/>
        <end position="72"/>
    </location>
</feature>
<proteinExistence type="inferred from homology"/>
<keyword evidence="4" id="KW-1133">Transmembrane helix</keyword>
<protein>
    <submittedName>
        <fullName evidence="7">Prepilin peptidase</fullName>
    </submittedName>
</protein>
<feature type="transmembrane region" description="Helical" evidence="4">
    <location>
        <begin position="108"/>
        <end position="126"/>
    </location>
</feature>
<sequence>MSDAGGRGPVSVPGRDGAGGATRSPVDPPDPRASLLPVRTWHRAGAEVRPHRRAVLAVAAVALPATVVGVVGAGQPVALLPAACYLAVLGSALAVIDARTHRLPDALVLPSYPVLAVLLGLASVVVPDGGAFVRALAGGLALYGAYFLLALAPSGLGFGDVKLAGLIGAVLAWCGWAELAVGASAAFFLGGAWSVVLLAAGRAGRRTAIPFGPFMLAGALVGAAGGPAVLGEALLLG</sequence>